<protein>
    <submittedName>
        <fullName evidence="3">CPBP family intramembrane metalloprotease</fullName>
    </submittedName>
</protein>
<sequence>MPKRYWYVILTYVIMQLSSIIAGPILFALFPDNYLEAAIYWMILSFTAALIITLYLMKSDMQMPSTRGASDVGQVIGWSILGLFMAYFAQGIATYIEIYILGIEAGSQNTMDIMQIARALPLFMIVPAIIAPILEEIIFRKIIFGSLHNHMNFFLAALLSSLVFGIVHGELEHMLIYASMGFVFAYLYVKTKRILTPIIVHAAMNSITVIVQFSYTPEELQKQLEQLQMILIGG</sequence>
<feature type="domain" description="CAAX prenyl protease 2/Lysostaphin resistance protein A-like" evidence="2">
    <location>
        <begin position="120"/>
        <end position="206"/>
    </location>
</feature>
<dbReference type="InterPro" id="IPR052710">
    <property type="entry name" value="CAAX_protease"/>
</dbReference>
<dbReference type="OrthoDB" id="2194912at2"/>
<dbReference type="PANTHER" id="PTHR36435">
    <property type="entry name" value="SLR1288 PROTEIN"/>
    <property type="match status" value="1"/>
</dbReference>
<dbReference type="RefSeq" id="WP_121133666.1">
    <property type="nucleotide sequence ID" value="NZ_JBHUFK010000047.1"/>
</dbReference>
<dbReference type="EMBL" id="RBZO01000031">
    <property type="protein sequence ID" value="RKQ13402.1"/>
    <property type="molecule type" value="Genomic_DNA"/>
</dbReference>
<evidence type="ECO:0000259" key="2">
    <source>
        <dbReference type="Pfam" id="PF02517"/>
    </source>
</evidence>
<evidence type="ECO:0000313" key="3">
    <source>
        <dbReference type="EMBL" id="RKQ13402.1"/>
    </source>
</evidence>
<keyword evidence="1" id="KW-1133">Transmembrane helix</keyword>
<feature type="transmembrane region" description="Helical" evidence="1">
    <location>
        <begin position="78"/>
        <end position="100"/>
    </location>
</feature>
<accession>A0A494YTG1</accession>
<dbReference type="Pfam" id="PF02517">
    <property type="entry name" value="Rce1-like"/>
    <property type="match status" value="1"/>
</dbReference>
<feature type="transmembrane region" description="Helical" evidence="1">
    <location>
        <begin position="37"/>
        <end position="57"/>
    </location>
</feature>
<feature type="transmembrane region" description="Helical" evidence="1">
    <location>
        <begin position="174"/>
        <end position="189"/>
    </location>
</feature>
<feature type="transmembrane region" description="Helical" evidence="1">
    <location>
        <begin position="7"/>
        <end position="31"/>
    </location>
</feature>
<dbReference type="GO" id="GO:0006508">
    <property type="term" value="P:proteolysis"/>
    <property type="evidence" value="ECO:0007669"/>
    <property type="project" value="UniProtKB-KW"/>
</dbReference>
<evidence type="ECO:0000313" key="4">
    <source>
        <dbReference type="Proteomes" id="UP000281813"/>
    </source>
</evidence>
<feature type="transmembrane region" description="Helical" evidence="1">
    <location>
        <begin position="120"/>
        <end position="139"/>
    </location>
</feature>
<dbReference type="GO" id="GO:0080120">
    <property type="term" value="P:CAAX-box protein maturation"/>
    <property type="evidence" value="ECO:0007669"/>
    <property type="project" value="UniProtKB-ARBA"/>
</dbReference>
<name>A0A494YTG1_9BACI</name>
<dbReference type="Proteomes" id="UP000281813">
    <property type="component" value="Unassembled WGS sequence"/>
</dbReference>
<reference evidence="3 4" key="1">
    <citation type="journal article" date="2015" name="Antonie Van Leeuwenhoek">
        <title>Oceanobacillus bengalensis sp. nov., a bacterium isolated from seawater of the Bay of Bengal.</title>
        <authorList>
            <person name="Yongchang O."/>
            <person name="Xiang W."/>
            <person name="Wang G."/>
        </authorList>
    </citation>
    <scope>NUCLEOTIDE SEQUENCE [LARGE SCALE GENOMIC DNA]</scope>
    <source>
        <strain evidence="3 4">MCCC 1K00260</strain>
    </source>
</reference>
<proteinExistence type="predicted"/>
<evidence type="ECO:0000256" key="1">
    <source>
        <dbReference type="SAM" id="Phobius"/>
    </source>
</evidence>
<keyword evidence="1" id="KW-0472">Membrane</keyword>
<feature type="transmembrane region" description="Helical" evidence="1">
    <location>
        <begin position="194"/>
        <end position="215"/>
    </location>
</feature>
<comment type="caution">
    <text evidence="3">The sequence shown here is derived from an EMBL/GenBank/DDBJ whole genome shotgun (WGS) entry which is preliminary data.</text>
</comment>
<keyword evidence="1" id="KW-0812">Transmembrane</keyword>
<organism evidence="3 4">
    <name type="scientific">Oceanobacillus bengalensis</name>
    <dbReference type="NCBI Taxonomy" id="1435466"/>
    <lineage>
        <taxon>Bacteria</taxon>
        <taxon>Bacillati</taxon>
        <taxon>Bacillota</taxon>
        <taxon>Bacilli</taxon>
        <taxon>Bacillales</taxon>
        <taxon>Bacillaceae</taxon>
        <taxon>Oceanobacillus</taxon>
    </lineage>
</organism>
<feature type="transmembrane region" description="Helical" evidence="1">
    <location>
        <begin position="151"/>
        <end position="168"/>
    </location>
</feature>
<dbReference type="AlphaFoldDB" id="A0A494YTG1"/>
<keyword evidence="4" id="KW-1185">Reference proteome</keyword>
<gene>
    <name evidence="3" type="ORF">D8M05_16200</name>
</gene>
<dbReference type="GO" id="GO:0004175">
    <property type="term" value="F:endopeptidase activity"/>
    <property type="evidence" value="ECO:0007669"/>
    <property type="project" value="UniProtKB-ARBA"/>
</dbReference>
<keyword evidence="3" id="KW-0645">Protease</keyword>
<keyword evidence="3" id="KW-0378">Hydrolase</keyword>
<dbReference type="PANTHER" id="PTHR36435:SF6">
    <property type="entry name" value="ABORTIVE INFECTION PROTEIN"/>
    <property type="match status" value="1"/>
</dbReference>
<dbReference type="GO" id="GO:0008237">
    <property type="term" value="F:metallopeptidase activity"/>
    <property type="evidence" value="ECO:0007669"/>
    <property type="project" value="UniProtKB-KW"/>
</dbReference>
<dbReference type="InterPro" id="IPR003675">
    <property type="entry name" value="Rce1/LyrA-like_dom"/>
</dbReference>
<keyword evidence="3" id="KW-0482">Metalloprotease</keyword>